<feature type="region of interest" description="Disordered" evidence="21">
    <location>
        <begin position="563"/>
        <end position="594"/>
    </location>
</feature>
<feature type="region of interest" description="Disordered" evidence="21">
    <location>
        <begin position="1"/>
        <end position="51"/>
    </location>
</feature>
<keyword evidence="4 20" id="KW-0235">DNA replication</keyword>
<comment type="caution">
    <text evidence="25">The sequence shown here is derived from an EMBL/GenBank/DDBJ whole genome shotgun (WGS) entry which is preliminary data.</text>
</comment>
<evidence type="ECO:0000256" key="21">
    <source>
        <dbReference type="SAM" id="MobiDB-lite"/>
    </source>
</evidence>
<keyword evidence="3 20" id="KW-0004">4Fe-4S</keyword>
<feature type="compositionally biased region" description="Polar residues" evidence="21">
    <location>
        <begin position="103"/>
        <end position="112"/>
    </location>
</feature>
<comment type="similarity">
    <text evidence="2 20">Belongs to the DNA2/NAM7 helicase family.</text>
</comment>
<dbReference type="GO" id="GO:0006281">
    <property type="term" value="P:DNA repair"/>
    <property type="evidence" value="ECO:0007669"/>
    <property type="project" value="UniProtKB-KW"/>
</dbReference>
<evidence type="ECO:0000256" key="8">
    <source>
        <dbReference type="ARBA" id="ARBA00022759"/>
    </source>
</evidence>
<keyword evidence="9 20" id="KW-0227">DNA damage</keyword>
<comment type="catalytic activity">
    <reaction evidence="19 20">
        <text>ATP + H2O = ADP + phosphate + H(+)</text>
        <dbReference type="Rhea" id="RHEA:13065"/>
        <dbReference type="ChEBI" id="CHEBI:15377"/>
        <dbReference type="ChEBI" id="CHEBI:15378"/>
        <dbReference type="ChEBI" id="CHEBI:30616"/>
        <dbReference type="ChEBI" id="CHEBI:43474"/>
        <dbReference type="ChEBI" id="CHEBI:456216"/>
        <dbReference type="EC" id="3.6.4.12"/>
    </reaction>
</comment>
<name>A0AAJ0DN14_9PEZI</name>
<feature type="domain" description="DNA replication factor Dna2 N-terminal" evidence="22">
    <location>
        <begin position="631"/>
        <end position="840"/>
    </location>
</feature>
<dbReference type="Pfam" id="PF08696">
    <property type="entry name" value="Dna2"/>
    <property type="match status" value="1"/>
</dbReference>
<evidence type="ECO:0000256" key="10">
    <source>
        <dbReference type="ARBA" id="ARBA00022801"/>
    </source>
</evidence>
<evidence type="ECO:0000313" key="25">
    <source>
        <dbReference type="EMBL" id="KAK3053317.1"/>
    </source>
</evidence>
<dbReference type="GO" id="GO:0005694">
    <property type="term" value="C:chromosome"/>
    <property type="evidence" value="ECO:0007669"/>
    <property type="project" value="UniProtKB-SubCell"/>
</dbReference>
<evidence type="ECO:0000256" key="15">
    <source>
        <dbReference type="ARBA" id="ARBA00023125"/>
    </source>
</evidence>
<sequence length="1784" mass="193820">MASRTKSFFEQDNNKTKPRPGQWRGQNRPPLAETHANTPCTKPPIPATSQAKTKLKAFQFVAGEPCGSGQDDDAESGAAGASTVIRAKESQGQATATGALERQYSSSVTSAKSKQKSDTPQLPHAHTFPCTPGTRLRLEDLIGNYDDSSKLVTVRQPSPEEHIGWIPNSSSNLLTPSRKRKRARSSSPSCPNTSSQRQEASAFFAGTAVPGAKTTPEADPAADLWKRYGTDQPTEDGVKVPEFDQLMFQASPRRLETPVKSAGLRRWASTGNHWPTSKNKRRRTQTNLSIGTVQEQPVVDSAGRSKVAAMVEKLQESLASQKLETSPLKAAVMVDAPSSSSPLPEVGGVLAVDGVPLASPLQEKQQSSQARPTGLDIQVPAKPTTVPAQGCYPAKHRHSSPEPDHTDNKQTLAVADAVLSAPLQLKSKAPLPAYRRPTIARTVSGGRQYPQRTPPLAKPLPAIASATFDEFGDDLDLSAEDLEELMTQPPPLHQRPLQQIPAHPDPPPQTHMAASGNSNGAQPTGQAKHPIVVDEFDDDDDEFGSDGIDEAAFAQAEISATQAYRASQSNSKDRGSNSESATSSKAGVPPNRRQFERYVVKQVVDGEYTNAKGRRCPEKVVVAEGEHASWTVAITLRDSWATTPLARETIVHVTSLRKPLDAMPVSSRPSQILISDAPDSPLLIIHPDHMLSAGTVADSYDCTRKAVFKDRVRGPSEQRKPMIYGTILHEIFQQALSTNRWDEEFLADVVETTVENHVDGLWELGMQDTTLAIEEIKAKMGEMASWARIYVAEQPSDVAIVDGPQVEKLRMSISKVIAIEEHIWSPGYGLNGNIDATVQATIVDRPNNRKLVYPVEVKTGKTTHAAGHMVQTALYTLLMSDRYDTSVTSGILYYLESSTMTRISPPVIEMRSMIQQRNRLAAFHHRAKHPVMDQEEPPPLTQEIEESGLPGLARNTFKCGRCFAQASCFTYHALAEDGSAESAGMMDDGKQNHGAVWAETVGHLLLGTMGPNQVAALKQWFVKWDRLLTFEESHIGRIRKELWTMDSTKREAVGRCFGNLIISRDLTSTTASAASSVTEGISGAGGKIARFGYVFARSGGNLGTSFTEGSQLTAGEPVVVSSECGQWALATGYLLTVGKHNVTVAVDRKLGNARQRLPDFDHGKSQNLKGIMTVGKDADTTQPTSALPMLYRIDKDEFANGLAKVRSNLVGLMSSHPINAKLRNQLILGKKPTFDTVASSPVLPASQLGQMNEDQRATVAKVLSAQDYTLILGMPGTGKTTTIAHIIRALLAEKKSILLSSYTHTAVDNILLNIRDIAPADSILRIGVPAKINAQVREFCLLADTPRKSIAEIENAYLGCQIVATTCMGTSHAIFQRRAFDVCIVDEASQITLPISLGPLLHARRFVLVGDHYQLPPLVQNKAALEGGLDVSLFRQLSEEQPEAVATLGKQYRMCEEIMTLANVLIYNGKLRCGSDAVAYRKLQDIDLSALTAFHGSSSSCGTPSLLGRCWLNELCKPERKVVFANIDPAGKAAFETLNAGKNITNELEATLVAQLVLSLLAIGVPAKDIGVISLYRSQLALMRRLFKLAGVPREVDIDTADRFQGRDKECIILSMVRSNASGIVGDLLKDWRRVNVALTRAKSKLIVLGSRQTLRNNELLAKFLKLVDEKRWSMDLPSNADTCHSFDFSSQAASALPIDSTPSPEKNKATTKMSPVKSRLQHSPTKLNGSPGARVLQESASAGNRSLKPSQGRMKVPGKVISGRKQMEQAAFQIFEDLTGDDL</sequence>
<dbReference type="InterPro" id="IPR041677">
    <property type="entry name" value="DNA2/NAM7_AAA_11"/>
</dbReference>
<keyword evidence="10 20" id="KW-0378">Hydrolase</keyword>
<dbReference type="GO" id="GO:0046872">
    <property type="term" value="F:metal ion binding"/>
    <property type="evidence" value="ECO:0007669"/>
    <property type="project" value="UniProtKB-UniRule"/>
</dbReference>
<keyword evidence="18 20" id="KW-0511">Multifunctional enzyme</keyword>
<comment type="function">
    <text evidence="20">Key enzyme involved in DNA replication and DNA repair. Involved in Okazaki fragments processing by cleaving long flaps that escape FEN1: flaps that are longer than 27 nucleotides are coated by replication protein A complex (RPA), leading to recruit DNA2 which cleaves the flap until it is too short to bind RPA and becomes a substrate for FEN1. Also involved in 5'-end resection of DNA during double-strand break (DSB) repair by mediating the cleavage of 5'-ssDNA.</text>
</comment>
<dbReference type="PANTHER" id="PTHR10887">
    <property type="entry name" value="DNA2/NAM7 HELICASE FAMILY"/>
    <property type="match status" value="1"/>
</dbReference>
<feature type="region of interest" description="Disordered" evidence="21">
    <location>
        <begin position="152"/>
        <end position="200"/>
    </location>
</feature>
<evidence type="ECO:0000256" key="3">
    <source>
        <dbReference type="ARBA" id="ARBA00022485"/>
    </source>
</evidence>
<feature type="domain" description="DNA2/NAM7 helicase helicase" evidence="23">
    <location>
        <begin position="1354"/>
        <end position="1421"/>
    </location>
</feature>
<dbReference type="InterPro" id="IPR027417">
    <property type="entry name" value="P-loop_NTPase"/>
</dbReference>
<evidence type="ECO:0000259" key="24">
    <source>
        <dbReference type="Pfam" id="PF13087"/>
    </source>
</evidence>
<evidence type="ECO:0000256" key="9">
    <source>
        <dbReference type="ARBA" id="ARBA00022763"/>
    </source>
</evidence>
<keyword evidence="5 20" id="KW-0540">Nuclease</keyword>
<dbReference type="CDD" id="cd22318">
    <property type="entry name" value="DNA2_N-like"/>
    <property type="match status" value="1"/>
</dbReference>
<dbReference type="InterPro" id="IPR011604">
    <property type="entry name" value="PDDEXK-like_dom_sf"/>
</dbReference>
<evidence type="ECO:0000256" key="4">
    <source>
        <dbReference type="ARBA" id="ARBA00022705"/>
    </source>
</evidence>
<gene>
    <name evidence="25" type="primary">dna2</name>
    <name evidence="25" type="ORF">LTR09_005486</name>
</gene>
<keyword evidence="11 20" id="KW-0347">Helicase</keyword>
<keyword evidence="14 20" id="KW-0411">Iron-sulfur</keyword>
<keyword evidence="26" id="KW-1185">Reference proteome</keyword>
<evidence type="ECO:0000256" key="14">
    <source>
        <dbReference type="ARBA" id="ARBA00023014"/>
    </source>
</evidence>
<dbReference type="Pfam" id="PF13086">
    <property type="entry name" value="AAA_11"/>
    <property type="match status" value="2"/>
</dbReference>
<dbReference type="InterPro" id="IPR045055">
    <property type="entry name" value="DNA2/NAM7-like"/>
</dbReference>
<evidence type="ECO:0000256" key="12">
    <source>
        <dbReference type="ARBA" id="ARBA00022840"/>
    </source>
</evidence>
<protein>
    <recommendedName>
        <fullName evidence="20">DNA replication ATP-dependent helicase/nuclease</fullName>
        <ecNumber evidence="20">3.1.-.-</ecNumber>
        <ecNumber evidence="20">3.6.4.12</ecNumber>
    </recommendedName>
</protein>
<evidence type="ECO:0000256" key="18">
    <source>
        <dbReference type="ARBA" id="ARBA00023268"/>
    </source>
</evidence>
<evidence type="ECO:0000256" key="7">
    <source>
        <dbReference type="ARBA" id="ARBA00022741"/>
    </source>
</evidence>
<dbReference type="SUPFAM" id="SSF52540">
    <property type="entry name" value="P-loop containing nucleoside triphosphate hydrolases"/>
    <property type="match status" value="1"/>
</dbReference>
<feature type="region of interest" description="Disordered" evidence="21">
    <location>
        <begin position="361"/>
        <end position="381"/>
    </location>
</feature>
<comment type="subcellular location">
    <subcellularLocation>
        <location evidence="20">Nucleus</location>
    </subcellularLocation>
    <subcellularLocation>
        <location evidence="20">Chromosome</location>
    </subcellularLocation>
</comment>
<dbReference type="GO" id="GO:0033567">
    <property type="term" value="P:DNA replication, Okazaki fragment processing"/>
    <property type="evidence" value="ECO:0007669"/>
    <property type="project" value="UniProtKB-UniRule"/>
</dbReference>
<feature type="domain" description="DNA2/NAM7 helicase helicase" evidence="23">
    <location>
        <begin position="1250"/>
        <end position="1344"/>
    </location>
</feature>
<keyword evidence="13 20" id="KW-0408">Iron</keyword>
<evidence type="ECO:0000256" key="11">
    <source>
        <dbReference type="ARBA" id="ARBA00022806"/>
    </source>
</evidence>
<dbReference type="GO" id="GO:0003677">
    <property type="term" value="F:DNA binding"/>
    <property type="evidence" value="ECO:0007669"/>
    <property type="project" value="UniProtKB-UniRule"/>
</dbReference>
<proteinExistence type="inferred from homology"/>
<accession>A0AAJ0DN14</accession>
<evidence type="ECO:0000259" key="22">
    <source>
        <dbReference type="Pfam" id="PF08696"/>
    </source>
</evidence>
<feature type="compositionally biased region" description="Polar residues" evidence="21">
    <location>
        <begin position="515"/>
        <end position="525"/>
    </location>
</feature>
<evidence type="ECO:0000256" key="1">
    <source>
        <dbReference type="ARBA" id="ARBA00001966"/>
    </source>
</evidence>
<organism evidence="25 26">
    <name type="scientific">Extremus antarcticus</name>
    <dbReference type="NCBI Taxonomy" id="702011"/>
    <lineage>
        <taxon>Eukaryota</taxon>
        <taxon>Fungi</taxon>
        <taxon>Dikarya</taxon>
        <taxon>Ascomycota</taxon>
        <taxon>Pezizomycotina</taxon>
        <taxon>Dothideomycetes</taxon>
        <taxon>Dothideomycetidae</taxon>
        <taxon>Mycosphaerellales</taxon>
        <taxon>Extremaceae</taxon>
        <taxon>Extremus</taxon>
    </lineage>
</organism>
<evidence type="ECO:0000256" key="20">
    <source>
        <dbReference type="RuleBase" id="RU367041"/>
    </source>
</evidence>
<dbReference type="InterPro" id="IPR047187">
    <property type="entry name" value="SF1_C_Upf1"/>
</dbReference>
<evidence type="ECO:0000256" key="19">
    <source>
        <dbReference type="ARBA" id="ARBA00047995"/>
    </source>
</evidence>
<feature type="compositionally biased region" description="Polar residues" evidence="21">
    <location>
        <begin position="1739"/>
        <end position="1750"/>
    </location>
</feature>
<evidence type="ECO:0000256" key="2">
    <source>
        <dbReference type="ARBA" id="ARBA00007913"/>
    </source>
</evidence>
<dbReference type="GO" id="GO:0005737">
    <property type="term" value="C:cytoplasm"/>
    <property type="evidence" value="ECO:0007669"/>
    <property type="project" value="TreeGrafter"/>
</dbReference>
<feature type="compositionally biased region" description="Polar residues" evidence="21">
    <location>
        <begin position="362"/>
        <end position="371"/>
    </location>
</feature>
<evidence type="ECO:0000256" key="17">
    <source>
        <dbReference type="ARBA" id="ARBA00023242"/>
    </source>
</evidence>
<dbReference type="InterPro" id="IPR041679">
    <property type="entry name" value="DNA2/NAM7-like_C"/>
</dbReference>
<dbReference type="InterPro" id="IPR014808">
    <property type="entry name" value="DNA_replication_fac_Dna2_N"/>
</dbReference>
<dbReference type="FunFam" id="3.40.50.300:FF:001170">
    <property type="entry name" value="DNA replication helicase Dna2"/>
    <property type="match status" value="1"/>
</dbReference>
<feature type="compositionally biased region" description="Low complexity" evidence="21">
    <location>
        <begin position="185"/>
        <end position="195"/>
    </location>
</feature>
<keyword evidence="17 20" id="KW-0539">Nucleus</keyword>
<evidence type="ECO:0000259" key="23">
    <source>
        <dbReference type="Pfam" id="PF13086"/>
    </source>
</evidence>
<evidence type="ECO:0000313" key="26">
    <source>
        <dbReference type="Proteomes" id="UP001271007"/>
    </source>
</evidence>
<evidence type="ECO:0000256" key="6">
    <source>
        <dbReference type="ARBA" id="ARBA00022723"/>
    </source>
</evidence>
<feature type="region of interest" description="Disordered" evidence="21">
    <location>
        <begin position="63"/>
        <end position="134"/>
    </location>
</feature>
<dbReference type="GO" id="GO:0071932">
    <property type="term" value="P:replication fork reversal"/>
    <property type="evidence" value="ECO:0007669"/>
    <property type="project" value="TreeGrafter"/>
</dbReference>
<dbReference type="Gene3D" id="3.40.50.300">
    <property type="entry name" value="P-loop containing nucleotide triphosphate hydrolases"/>
    <property type="match status" value="2"/>
</dbReference>
<dbReference type="GO" id="GO:0005524">
    <property type="term" value="F:ATP binding"/>
    <property type="evidence" value="ECO:0007669"/>
    <property type="project" value="UniProtKB-UniRule"/>
</dbReference>
<dbReference type="GO" id="GO:0017108">
    <property type="term" value="F:5'-flap endonuclease activity"/>
    <property type="evidence" value="ECO:0007669"/>
    <property type="project" value="UniProtKB-UniRule"/>
</dbReference>
<keyword evidence="7 20" id="KW-0547">Nucleotide-binding</keyword>
<feature type="region of interest" description="Disordered" evidence="21">
    <location>
        <begin position="1696"/>
        <end position="1759"/>
    </location>
</feature>
<evidence type="ECO:0000256" key="16">
    <source>
        <dbReference type="ARBA" id="ARBA00023204"/>
    </source>
</evidence>
<dbReference type="GO" id="GO:0005634">
    <property type="term" value="C:nucleus"/>
    <property type="evidence" value="ECO:0007669"/>
    <property type="project" value="UniProtKB-SubCell"/>
</dbReference>
<dbReference type="GO" id="GO:0051539">
    <property type="term" value="F:4 iron, 4 sulfur cluster binding"/>
    <property type="evidence" value="ECO:0007669"/>
    <property type="project" value="UniProtKB-UniRule"/>
</dbReference>
<keyword evidence="12 20" id="KW-0067">ATP-binding</keyword>
<evidence type="ECO:0000256" key="13">
    <source>
        <dbReference type="ARBA" id="ARBA00023004"/>
    </source>
</evidence>
<dbReference type="CDD" id="cd18041">
    <property type="entry name" value="DEXXQc_DNA2"/>
    <property type="match status" value="1"/>
</dbReference>
<keyword evidence="6 20" id="KW-0479">Metal-binding</keyword>
<dbReference type="GO" id="GO:0017116">
    <property type="term" value="F:single-stranded DNA helicase activity"/>
    <property type="evidence" value="ECO:0007669"/>
    <property type="project" value="UniProtKB-UniRule"/>
</dbReference>
<dbReference type="EC" id="3.1.-.-" evidence="20"/>
<keyword evidence="8 25" id="KW-0255">Endonuclease</keyword>
<evidence type="ECO:0000256" key="5">
    <source>
        <dbReference type="ARBA" id="ARBA00022722"/>
    </source>
</evidence>
<dbReference type="Proteomes" id="UP001271007">
    <property type="component" value="Unassembled WGS sequence"/>
</dbReference>
<dbReference type="InterPro" id="IPR026851">
    <property type="entry name" value="Dna2/JHS1_DEXXQ-box"/>
</dbReference>
<feature type="region of interest" description="Disordered" evidence="21">
    <location>
        <begin position="489"/>
        <end position="526"/>
    </location>
</feature>
<feature type="domain" description="DNA2/NAM7 helicase-like C-terminal" evidence="24">
    <location>
        <begin position="1429"/>
        <end position="1652"/>
    </location>
</feature>
<reference evidence="25" key="1">
    <citation type="submission" date="2023-04" db="EMBL/GenBank/DDBJ databases">
        <title>Black Yeasts Isolated from many extreme environments.</title>
        <authorList>
            <person name="Coleine C."/>
            <person name="Stajich J.E."/>
            <person name="Selbmann L."/>
        </authorList>
    </citation>
    <scope>NUCLEOTIDE SEQUENCE</scope>
    <source>
        <strain evidence="25">CCFEE 5312</strain>
    </source>
</reference>
<dbReference type="CDD" id="cd18808">
    <property type="entry name" value="SF1_C_Upf1"/>
    <property type="match status" value="1"/>
</dbReference>
<dbReference type="EMBL" id="JAWDJX010000016">
    <property type="protein sequence ID" value="KAK3053317.1"/>
    <property type="molecule type" value="Genomic_DNA"/>
</dbReference>
<keyword evidence="16 20" id="KW-0234">DNA repair</keyword>
<dbReference type="PANTHER" id="PTHR10887:SF433">
    <property type="entry name" value="DNA REPLICATION ATP-DEPENDENT HELICASE_NUCLEASE DNA2"/>
    <property type="match status" value="1"/>
</dbReference>
<keyword evidence="20" id="KW-0158">Chromosome</keyword>
<dbReference type="EC" id="3.6.4.12" evidence="20"/>
<dbReference type="Pfam" id="PF13087">
    <property type="entry name" value="AAA_12"/>
    <property type="match status" value="1"/>
</dbReference>
<dbReference type="Gene3D" id="3.90.320.10">
    <property type="match status" value="1"/>
</dbReference>
<keyword evidence="15 20" id="KW-0238">DNA-binding</keyword>
<comment type="cofactor">
    <cofactor evidence="1">
        <name>[4Fe-4S] cluster</name>
        <dbReference type="ChEBI" id="CHEBI:49883"/>
    </cofactor>
</comment>
<dbReference type="FunFam" id="3.40.50.300:FF:000789">
    <property type="entry name" value="DNA replication ATP-dependent helicase/nuclease DNA2"/>
    <property type="match status" value="1"/>
</dbReference>